<evidence type="ECO:0000256" key="8">
    <source>
        <dbReference type="ARBA" id="ARBA00023170"/>
    </source>
</evidence>
<name>A0AAW2FJZ1_9HYME</name>
<keyword evidence="5 10" id="KW-0552">Olfaction</keyword>
<protein>
    <recommendedName>
        <fullName evidence="10">Odorant receptor</fullName>
    </recommendedName>
</protein>
<evidence type="ECO:0000256" key="6">
    <source>
        <dbReference type="ARBA" id="ARBA00022989"/>
    </source>
</evidence>
<comment type="caution">
    <text evidence="11">The sequence shown here is derived from an EMBL/GenBank/DDBJ whole genome shotgun (WGS) entry which is preliminary data.</text>
</comment>
<dbReference type="InterPro" id="IPR004117">
    <property type="entry name" value="7tm6_olfct_rcpt"/>
</dbReference>
<evidence type="ECO:0000256" key="9">
    <source>
        <dbReference type="ARBA" id="ARBA00023224"/>
    </source>
</evidence>
<comment type="caution">
    <text evidence="10">Lacks conserved residue(s) required for the propagation of feature annotation.</text>
</comment>
<comment type="similarity">
    <text evidence="10">Belongs to the insect chemoreceptor superfamily. Heteromeric odorant receptor channel (TC 1.A.69) family.</text>
</comment>
<keyword evidence="9 10" id="KW-0807">Transducer</keyword>
<dbReference type="PANTHER" id="PTHR21137">
    <property type="entry name" value="ODORANT RECEPTOR"/>
    <property type="match status" value="1"/>
</dbReference>
<feature type="transmembrane region" description="Helical" evidence="10">
    <location>
        <begin position="178"/>
        <end position="196"/>
    </location>
</feature>
<evidence type="ECO:0000256" key="3">
    <source>
        <dbReference type="ARBA" id="ARBA00022606"/>
    </source>
</evidence>
<feature type="transmembrane region" description="Helical" evidence="10">
    <location>
        <begin position="285"/>
        <end position="305"/>
    </location>
</feature>
<evidence type="ECO:0000313" key="12">
    <source>
        <dbReference type="Proteomes" id="UP001430953"/>
    </source>
</evidence>
<keyword evidence="2" id="KW-1003">Cell membrane</keyword>
<evidence type="ECO:0000256" key="5">
    <source>
        <dbReference type="ARBA" id="ARBA00022725"/>
    </source>
</evidence>
<feature type="transmembrane region" description="Helical" evidence="10">
    <location>
        <begin position="44"/>
        <end position="66"/>
    </location>
</feature>
<sequence length="382" mass="43368">MLRSDVGKRSEKPVLKLTLAVLAVAGCWRPSSWTSPFKHAIYNAYSAAIILILFTFATSQIMELVLNAANTDAVSDLLFNAVTSLLACYKAIVIRINHDGITMLTNDLVKEPFKPTNLNEIIIREKFDKRITNNTLDYLILILITVFYMISLSLFTNFKNGSLMYKAWVPFDYSTSSLFYLAYAHQVLTLICIGLVHPTCDNLICGLLLYISCQIEILEYRLSNIATGRQNLRDCVCHHLHIFKYAFMLNDKFSKIVPGEFAMITVVMCYNLVNMAFKSSDAVSYIQDIMIVASTLAPIFYYCWFGNEIKLKSIQLSDSIYNLEWTSLSSNVKKGLLMMMNRTTIPIEFTSADIIPVNLDSFVMVLKTSYSIFNVLIHSQNH</sequence>
<evidence type="ECO:0000256" key="10">
    <source>
        <dbReference type="RuleBase" id="RU351113"/>
    </source>
</evidence>
<dbReference type="Proteomes" id="UP001430953">
    <property type="component" value="Unassembled WGS sequence"/>
</dbReference>
<keyword evidence="8 10" id="KW-0675">Receptor</keyword>
<organism evidence="11 12">
    <name type="scientific">Cardiocondyla obscurior</name>
    <dbReference type="NCBI Taxonomy" id="286306"/>
    <lineage>
        <taxon>Eukaryota</taxon>
        <taxon>Metazoa</taxon>
        <taxon>Ecdysozoa</taxon>
        <taxon>Arthropoda</taxon>
        <taxon>Hexapoda</taxon>
        <taxon>Insecta</taxon>
        <taxon>Pterygota</taxon>
        <taxon>Neoptera</taxon>
        <taxon>Endopterygota</taxon>
        <taxon>Hymenoptera</taxon>
        <taxon>Apocrita</taxon>
        <taxon>Aculeata</taxon>
        <taxon>Formicoidea</taxon>
        <taxon>Formicidae</taxon>
        <taxon>Myrmicinae</taxon>
        <taxon>Cardiocondyla</taxon>
    </lineage>
</organism>
<dbReference type="GO" id="GO:0005886">
    <property type="term" value="C:plasma membrane"/>
    <property type="evidence" value="ECO:0007669"/>
    <property type="project" value="UniProtKB-SubCell"/>
</dbReference>
<comment type="subcellular location">
    <subcellularLocation>
        <location evidence="1 10">Cell membrane</location>
        <topology evidence="1 10">Multi-pass membrane protein</topology>
    </subcellularLocation>
</comment>
<dbReference type="PROSITE" id="PS51257">
    <property type="entry name" value="PROKAR_LIPOPROTEIN"/>
    <property type="match status" value="1"/>
</dbReference>
<evidence type="ECO:0000256" key="2">
    <source>
        <dbReference type="ARBA" id="ARBA00022475"/>
    </source>
</evidence>
<reference evidence="11 12" key="1">
    <citation type="submission" date="2023-03" db="EMBL/GenBank/DDBJ databases">
        <title>High recombination rates correlate with genetic variation in Cardiocondyla obscurior ants.</title>
        <authorList>
            <person name="Errbii M."/>
        </authorList>
    </citation>
    <scope>NUCLEOTIDE SEQUENCE [LARGE SCALE GENOMIC DNA]</scope>
    <source>
        <strain evidence="11">Alpha-2009</strain>
        <tissue evidence="11">Whole body</tissue>
    </source>
</reference>
<gene>
    <name evidence="11" type="ORF">PUN28_011234</name>
</gene>
<keyword evidence="6 10" id="KW-1133">Transmembrane helix</keyword>
<dbReference type="AlphaFoldDB" id="A0AAW2FJZ1"/>
<dbReference type="GO" id="GO:0007165">
    <property type="term" value="P:signal transduction"/>
    <property type="evidence" value="ECO:0007669"/>
    <property type="project" value="UniProtKB-KW"/>
</dbReference>
<dbReference type="EMBL" id="JADYXP020000010">
    <property type="protein sequence ID" value="KAL0116256.1"/>
    <property type="molecule type" value="Genomic_DNA"/>
</dbReference>
<dbReference type="GO" id="GO:0004984">
    <property type="term" value="F:olfactory receptor activity"/>
    <property type="evidence" value="ECO:0007669"/>
    <property type="project" value="InterPro"/>
</dbReference>
<evidence type="ECO:0000256" key="1">
    <source>
        <dbReference type="ARBA" id="ARBA00004651"/>
    </source>
</evidence>
<proteinExistence type="inferred from homology"/>
<keyword evidence="4 10" id="KW-0812">Transmembrane</keyword>
<evidence type="ECO:0000313" key="11">
    <source>
        <dbReference type="EMBL" id="KAL0116256.1"/>
    </source>
</evidence>
<dbReference type="GO" id="GO:0005549">
    <property type="term" value="F:odorant binding"/>
    <property type="evidence" value="ECO:0007669"/>
    <property type="project" value="InterPro"/>
</dbReference>
<evidence type="ECO:0000256" key="7">
    <source>
        <dbReference type="ARBA" id="ARBA00023136"/>
    </source>
</evidence>
<evidence type="ECO:0000256" key="4">
    <source>
        <dbReference type="ARBA" id="ARBA00022692"/>
    </source>
</evidence>
<accession>A0AAW2FJZ1</accession>
<dbReference type="Pfam" id="PF02949">
    <property type="entry name" value="7tm_6"/>
    <property type="match status" value="1"/>
</dbReference>
<feature type="transmembrane region" description="Helical" evidence="10">
    <location>
        <begin position="253"/>
        <end position="273"/>
    </location>
</feature>
<feature type="transmembrane region" description="Helical" evidence="10">
    <location>
        <begin position="136"/>
        <end position="158"/>
    </location>
</feature>
<dbReference type="PANTHER" id="PTHR21137:SF35">
    <property type="entry name" value="ODORANT RECEPTOR 19A-RELATED"/>
    <property type="match status" value="1"/>
</dbReference>
<keyword evidence="12" id="KW-1185">Reference proteome</keyword>
<keyword evidence="3 10" id="KW-0716">Sensory transduction</keyword>
<keyword evidence="7 10" id="KW-0472">Membrane</keyword>